<protein>
    <submittedName>
        <fullName evidence="3">Putative secreted salivary gland peptide ixodes scapularis secreted salivary gland peptide</fullName>
    </submittedName>
</protein>
<evidence type="ECO:0000313" key="3">
    <source>
        <dbReference type="EMBL" id="JAC28507.1"/>
    </source>
</evidence>
<evidence type="ECO:0000256" key="2">
    <source>
        <dbReference type="SAM" id="SignalP"/>
    </source>
</evidence>
<sequence>MDRVLISLVFLFLGVIIAPGEGSPTGPPRPPSNTFTEEPPRGRIHLYRSAHGHQLNLGVRGEYDIAHSEDGKRLTAYGQGSQGIGNYNGHWYLGRPQWEVGLGAHIPF</sequence>
<keyword evidence="2" id="KW-0732">Signal</keyword>
<evidence type="ECO:0000256" key="1">
    <source>
        <dbReference type="SAM" id="MobiDB-lite"/>
    </source>
</evidence>
<reference evidence="3" key="1">
    <citation type="submission" date="2014-03" db="EMBL/GenBank/DDBJ databases">
        <title>The sialotranscriptome of Amblyomma triste, Amblyomma parvum and Amblyomma cajennense ticks, uncovered by 454-based RNA-seq.</title>
        <authorList>
            <person name="Garcia G.R."/>
            <person name="Gardinassi L.G."/>
            <person name="Ribeiro J.M."/>
            <person name="Anatriello E."/>
            <person name="Ferreira B.R."/>
            <person name="Moreira H.N."/>
            <person name="Mafra C."/>
            <person name="Olegario M.M."/>
            <person name="Szabo P.J."/>
            <person name="Miranda-Santos I.K."/>
            <person name="Maruyama S.R."/>
        </authorList>
    </citation>
    <scope>NUCLEOTIDE SEQUENCE</scope>
    <source>
        <strain evidence="3">Mato Grasso do Sul</strain>
        <tissue evidence="3">Salivary glands</tissue>
    </source>
</reference>
<dbReference type="AlphaFoldDB" id="A0A023G437"/>
<feature type="region of interest" description="Disordered" evidence="1">
    <location>
        <begin position="19"/>
        <end position="39"/>
    </location>
</feature>
<name>A0A023G437_AMBTT</name>
<accession>A0A023G437</accession>
<feature type="signal peptide" evidence="2">
    <location>
        <begin position="1"/>
        <end position="22"/>
    </location>
</feature>
<feature type="chain" id="PRO_5001518179" evidence="2">
    <location>
        <begin position="23"/>
        <end position="108"/>
    </location>
</feature>
<proteinExistence type="evidence at transcript level"/>
<organism evidence="3">
    <name type="scientific">Amblyomma triste</name>
    <name type="common">Neotropical tick</name>
    <dbReference type="NCBI Taxonomy" id="251400"/>
    <lineage>
        <taxon>Eukaryota</taxon>
        <taxon>Metazoa</taxon>
        <taxon>Ecdysozoa</taxon>
        <taxon>Arthropoda</taxon>
        <taxon>Chelicerata</taxon>
        <taxon>Arachnida</taxon>
        <taxon>Acari</taxon>
        <taxon>Parasitiformes</taxon>
        <taxon>Ixodida</taxon>
        <taxon>Ixodoidea</taxon>
        <taxon>Ixodidae</taxon>
        <taxon>Amblyomminae</taxon>
        <taxon>Amblyomma</taxon>
    </lineage>
</organism>
<dbReference type="EMBL" id="GBBM01006911">
    <property type="protein sequence ID" value="JAC28507.1"/>
    <property type="molecule type" value="mRNA"/>
</dbReference>